<evidence type="ECO:0000313" key="8">
    <source>
        <dbReference type="Proteomes" id="UP000264179"/>
    </source>
</evidence>
<dbReference type="CDD" id="cd12108">
    <property type="entry name" value="Hr-like"/>
    <property type="match status" value="1"/>
</dbReference>
<evidence type="ECO:0000313" key="7">
    <source>
        <dbReference type="EMBL" id="HCW66590.1"/>
    </source>
</evidence>
<feature type="domain" description="Hemerythrin-like" evidence="5">
    <location>
        <begin position="92"/>
        <end position="232"/>
    </location>
</feature>
<dbReference type="EMBL" id="DOOG01000106">
    <property type="protein sequence ID" value="HBU98763.1"/>
    <property type="molecule type" value="Genomic_DNA"/>
</dbReference>
<comment type="subcellular location">
    <subcellularLocation>
        <location evidence="1">Cytoplasm</location>
    </subcellularLocation>
</comment>
<reference evidence="8 9" key="1">
    <citation type="journal article" date="2018" name="Nat. Biotechnol.">
        <title>A standardized bacterial taxonomy based on genome phylogeny substantially revises the tree of life.</title>
        <authorList>
            <person name="Parks D.H."/>
            <person name="Chuvochina M."/>
            <person name="Waite D.W."/>
            <person name="Rinke C."/>
            <person name="Skarshewski A."/>
            <person name="Chaumeil P.A."/>
            <person name="Hugenholtz P."/>
        </authorList>
    </citation>
    <scope>NUCLEOTIDE SEQUENCE [LARGE SCALE GENOMIC DNA]</scope>
    <source>
        <strain evidence="6">UBA8707</strain>
        <strain evidence="7">UBA9881</strain>
    </source>
</reference>
<evidence type="ECO:0000313" key="9">
    <source>
        <dbReference type="Proteomes" id="UP000264753"/>
    </source>
</evidence>
<dbReference type="Proteomes" id="UP000264179">
    <property type="component" value="Unassembled WGS sequence"/>
</dbReference>
<evidence type="ECO:0000256" key="2">
    <source>
        <dbReference type="ARBA" id="ARBA00022490"/>
    </source>
</evidence>
<dbReference type="AlphaFoldDB" id="A0A358HUA3"/>
<dbReference type="EMBL" id="DPOP01000050">
    <property type="protein sequence ID" value="HCW66590.1"/>
    <property type="molecule type" value="Genomic_DNA"/>
</dbReference>
<dbReference type="GO" id="GO:0046872">
    <property type="term" value="F:metal ion binding"/>
    <property type="evidence" value="ECO:0007669"/>
    <property type="project" value="UniProtKB-KW"/>
</dbReference>
<dbReference type="RefSeq" id="WP_276653584.1">
    <property type="nucleotide sequence ID" value="NZ_DOOG01000106.1"/>
</dbReference>
<dbReference type="Pfam" id="PF01814">
    <property type="entry name" value="Hemerythrin"/>
    <property type="match status" value="1"/>
</dbReference>
<keyword evidence="4" id="KW-0408">Iron</keyword>
<accession>A0A358HUA3</accession>
<dbReference type="InterPro" id="IPR019903">
    <property type="entry name" value="RIC_family"/>
</dbReference>
<dbReference type="Proteomes" id="UP000264753">
    <property type="component" value="Unassembled WGS sequence"/>
</dbReference>
<proteinExistence type="predicted"/>
<evidence type="ECO:0000256" key="3">
    <source>
        <dbReference type="ARBA" id="ARBA00022723"/>
    </source>
</evidence>
<dbReference type="InterPro" id="IPR012312">
    <property type="entry name" value="Hemerythrin-like"/>
</dbReference>
<evidence type="ECO:0000256" key="1">
    <source>
        <dbReference type="ARBA" id="ARBA00004496"/>
    </source>
</evidence>
<comment type="caution">
    <text evidence="6">The sequence shown here is derived from an EMBL/GenBank/DDBJ whole genome shotgun (WGS) entry which is preliminary data.</text>
</comment>
<evidence type="ECO:0000313" key="6">
    <source>
        <dbReference type="EMBL" id="HBU98763.1"/>
    </source>
</evidence>
<evidence type="ECO:0000259" key="5">
    <source>
        <dbReference type="Pfam" id="PF01814"/>
    </source>
</evidence>
<dbReference type="Gene3D" id="1.20.120.520">
    <property type="entry name" value="nmb1532 protein domain like"/>
    <property type="match status" value="1"/>
</dbReference>
<name>A0A358HUA3_9PROT</name>
<dbReference type="Pfam" id="PF04405">
    <property type="entry name" value="ScdA_N"/>
    <property type="match status" value="1"/>
</dbReference>
<evidence type="ECO:0000256" key="4">
    <source>
        <dbReference type="ARBA" id="ARBA00023004"/>
    </source>
</evidence>
<organism evidence="6 9">
    <name type="scientific">Thalassospira lucentensis</name>
    <dbReference type="NCBI Taxonomy" id="168935"/>
    <lineage>
        <taxon>Bacteria</taxon>
        <taxon>Pseudomonadati</taxon>
        <taxon>Pseudomonadota</taxon>
        <taxon>Alphaproteobacteria</taxon>
        <taxon>Rhodospirillales</taxon>
        <taxon>Thalassospiraceae</taxon>
        <taxon>Thalassospira</taxon>
    </lineage>
</organism>
<keyword evidence="3" id="KW-0479">Metal-binding</keyword>
<protein>
    <submittedName>
        <fullName evidence="6">Iron-sulfur cluster repair di-iron protein</fullName>
    </submittedName>
</protein>
<gene>
    <name evidence="6" type="ORF">DEF21_12765</name>
    <name evidence="7" type="ORF">DHR80_05115</name>
</gene>
<dbReference type="GO" id="GO:0005737">
    <property type="term" value="C:cytoplasm"/>
    <property type="evidence" value="ECO:0007669"/>
    <property type="project" value="UniProtKB-SubCell"/>
</dbReference>
<keyword evidence="2" id="KW-0963">Cytoplasm</keyword>
<dbReference type="PANTHER" id="PTHR36438:SF1">
    <property type="entry name" value="IRON-SULFUR CLUSTER REPAIR PROTEIN YTFE"/>
    <property type="match status" value="1"/>
</dbReference>
<sequence length="234" mass="26277">MQDALNTTGLQFTPADLLDQDLGGLIACFPGATLVFRQHRVGFCCHADQTLAEVAKRKELDPRLIADDLCQLPKGPVPLPDINDTDAFIDFILSRYHEVHRDDLAELIALSREIEIVHGDHPEAPTGLADALLEMAEQLDMHMAKEENVLFPAMREMSRNKSNTTLAMPIHCMREDHEDHGKAIHRLQKLTNNCSLPDGACGSWRRLYSGIAKLIEDLVAHMYLENSVLFPQFE</sequence>
<dbReference type="PANTHER" id="PTHR36438">
    <property type="entry name" value="IRON-SULFUR CLUSTER REPAIR PROTEIN YTFE"/>
    <property type="match status" value="1"/>
</dbReference>